<dbReference type="InterPro" id="IPR036691">
    <property type="entry name" value="Endo/exonu/phosph_ase_sf"/>
</dbReference>
<dbReference type="InterPro" id="IPR043502">
    <property type="entry name" value="DNA/RNA_pol_sf"/>
</dbReference>
<name>A0A2N9J5D9_FAGSY</name>
<dbReference type="InterPro" id="IPR026960">
    <property type="entry name" value="RVT-Znf"/>
</dbReference>
<dbReference type="Pfam" id="PF03372">
    <property type="entry name" value="Exo_endo_phos"/>
    <property type="match status" value="1"/>
</dbReference>
<dbReference type="InterPro" id="IPR005135">
    <property type="entry name" value="Endo/exonuclease/phosphatase"/>
</dbReference>
<evidence type="ECO:0000256" key="1">
    <source>
        <dbReference type="PROSITE-ProRule" id="PRU00047"/>
    </source>
</evidence>
<dbReference type="CDD" id="cd01650">
    <property type="entry name" value="RT_nLTR_like"/>
    <property type="match status" value="1"/>
</dbReference>
<evidence type="ECO:0000259" key="3">
    <source>
        <dbReference type="PROSITE" id="PS50158"/>
    </source>
</evidence>
<accession>A0A2N9J5D9</accession>
<dbReference type="PANTHER" id="PTHR33116:SF86">
    <property type="entry name" value="REVERSE TRANSCRIPTASE DOMAIN-CONTAINING PROTEIN"/>
    <property type="match status" value="1"/>
</dbReference>
<dbReference type="EMBL" id="OIVN01006367">
    <property type="protein sequence ID" value="SPD31561.1"/>
    <property type="molecule type" value="Genomic_DNA"/>
</dbReference>
<evidence type="ECO:0000256" key="2">
    <source>
        <dbReference type="SAM" id="MobiDB-lite"/>
    </source>
</evidence>
<dbReference type="CDD" id="cd06222">
    <property type="entry name" value="RNase_H_like"/>
    <property type="match status" value="1"/>
</dbReference>
<dbReference type="Pfam" id="PF00078">
    <property type="entry name" value="RVT_1"/>
    <property type="match status" value="1"/>
</dbReference>
<dbReference type="InterPro" id="IPR044730">
    <property type="entry name" value="RNase_H-like_dom_plant"/>
</dbReference>
<dbReference type="SUPFAM" id="SSF56672">
    <property type="entry name" value="DNA/RNA polymerases"/>
    <property type="match status" value="1"/>
</dbReference>
<feature type="compositionally biased region" description="Low complexity" evidence="2">
    <location>
        <begin position="286"/>
        <end position="297"/>
    </location>
</feature>
<dbReference type="Pfam" id="PF13966">
    <property type="entry name" value="zf-RVT"/>
    <property type="match status" value="1"/>
</dbReference>
<evidence type="ECO:0000313" key="4">
    <source>
        <dbReference type="EMBL" id="SPD31561.1"/>
    </source>
</evidence>
<keyword evidence="1" id="KW-0479">Metal-binding</keyword>
<feature type="region of interest" description="Disordered" evidence="2">
    <location>
        <begin position="257"/>
        <end position="322"/>
    </location>
</feature>
<dbReference type="InterPro" id="IPR000477">
    <property type="entry name" value="RT_dom"/>
</dbReference>
<sequence length="1645" mass="187450">MAEALEEMCRRLKLSEEEAPRIRLGENMKAKSTRETQFSVLFKLMTMKPFHSDVFKSSIRNLWFSTGDLIIRDIDDNLFMAVFNTRDDMERIFVQSPWTFDKKLVQIMRFQGDVQPSDVKFTHAAFWVRVFNLPIKSMTREVGEKIGAAMGRLIEVDVPPDGMGWGRFLRIRVEVEILKPLMRGRILQFENEDTGALQEPFWVDFRYEHLPIFCYRCGRIGHSGNDCLEGRRTGGDLEPGEAKYGAWLRALPLRSPRQQRPYVPPPSLAAEGSASTRRSPVVNVHAGTASSATGNASFPGDVQSEESSAMAHARQESQRPTFGEVVTQNSEMEVVPTDFVGQVEHGNSNIQIMGEITKLAPITKDKDTVIIEKLNESREQHVSVHNPSIVPPVVDPHEGPPPPKSWKRRARMKIIAEPIDANMALLVGGKRSFQTAELDVVDIPPVTMKTISLNCRGLGNPETVLELHNLVKHEVPQIVFLMETRLPIRKLEFIRVKLGMKGCFGVDRERFGGGLALLWDDSVDIQIQSYSKHHIDCWVDNHTGESWRFTGFYGDPDTACRHHSWELLRRLKGMSNRMWLVMGDFNEITSSDEKQGKLFRCPSQMAAFREVLNDCSLTDLGFHGYEFTWTNNRNQGECVDERLDRGVATTQWMDLFPGATIQHFVFAFSDHLGLLLNTDTVAHGGHQRKKRRFHFEHAWLREEGCEEVIAQAWEVQHVGTHMFRLVQKIKQCRMALLSWSKSQARRLPKLIAEKQARLKEIYGTAGNHVNKQEGRDLRRDLRCLLAKEEIYWRQRSRVAWLREGDRNTNYFHACANQRKKSNTIVGIRDSNNIWYNDDVGIERVVDNYFHGIYTSSNPTAIDTVTQEVEHVVSPGMNEDLMMPFTREESAFVPGRMISDNIMIAFEILHHLKNKRVGKVPQMAVKLDMSKAYDRVEWDYLKKMMLKLGFTARWVALIMECVTSVSYSILVNGEPKGYVKPSRGLRQGDPLSPYLFLICAEDDSLIFCRATNTECQALQDILTLYESASGQKINTAKTALFFSQNASPIVKASILNFFGTSPTTQFEKYLGLPPVIGRSKKQAFFEIKDRIWRRLQGWKEKNLSQAGKAVLIKAVIQAIPTYAMSCFKFPAGLCEEISSMATRFWWGQKETGRKIHWLSKKKLCQAKQEGAKYFPHTSFMEAKIRGNASYLWRSICESKHVLEAGMRWRVGSGESIRIWKDRWIPSSSTYKIMSPIRHLDENASVDSLINFHSMSWNVPLLQEVFLPRNVELITQIPLSVRRPRDTLIWSGTKKGIFTVKSAYYMLLHQSSAGEAGSSSSRELSMFWKNLWSTQVAPKVKLFAWRACRNIVPTKTKLFEKGLTATSSCSWCMEEAETIDHVLWSCEFAQKVWKASSVKLPPIYATNLSFVDLLACLFKDLQFPLVEICITTAWSLWKARNEMIWEDKVSNAADVALRAAENAMNFLEAGNVEALAPHAREVMDQQRWVPPNRGDFKLNIACQWQGTQRRAGMGILIRNHEGKVMAAMQSTIDIVGEIDQVHAKLMLQAMKFARDIGLMRVNMEGCWRGLFTLLKAGGPCLMSHGVLVDDICCLTKDFQFISFNCIHANCNRAAQALATEALSSLSEQVWLEDCPAVILPIVHFEFQ</sequence>
<dbReference type="PROSITE" id="PS50158">
    <property type="entry name" value="ZF_CCHC"/>
    <property type="match status" value="1"/>
</dbReference>
<dbReference type="GO" id="GO:0003676">
    <property type="term" value="F:nucleic acid binding"/>
    <property type="evidence" value="ECO:0007669"/>
    <property type="project" value="InterPro"/>
</dbReference>
<keyword evidence="1" id="KW-0863">Zinc-finger</keyword>
<dbReference type="InterPro" id="IPR002156">
    <property type="entry name" value="RNaseH_domain"/>
</dbReference>
<dbReference type="PANTHER" id="PTHR33116">
    <property type="entry name" value="REVERSE TRANSCRIPTASE ZINC-BINDING DOMAIN-CONTAINING PROTEIN-RELATED-RELATED"/>
    <property type="match status" value="1"/>
</dbReference>
<dbReference type="Pfam" id="PF14392">
    <property type="entry name" value="zf-CCHC_4"/>
    <property type="match status" value="1"/>
</dbReference>
<keyword evidence="1" id="KW-0862">Zinc</keyword>
<dbReference type="GO" id="GO:0008270">
    <property type="term" value="F:zinc ion binding"/>
    <property type="evidence" value="ECO:0007669"/>
    <property type="project" value="UniProtKB-KW"/>
</dbReference>
<feature type="region of interest" description="Disordered" evidence="2">
    <location>
        <begin position="381"/>
        <end position="406"/>
    </location>
</feature>
<organism evidence="4">
    <name type="scientific">Fagus sylvatica</name>
    <name type="common">Beechnut</name>
    <dbReference type="NCBI Taxonomy" id="28930"/>
    <lineage>
        <taxon>Eukaryota</taxon>
        <taxon>Viridiplantae</taxon>
        <taxon>Streptophyta</taxon>
        <taxon>Embryophyta</taxon>
        <taxon>Tracheophyta</taxon>
        <taxon>Spermatophyta</taxon>
        <taxon>Magnoliopsida</taxon>
        <taxon>eudicotyledons</taxon>
        <taxon>Gunneridae</taxon>
        <taxon>Pentapetalae</taxon>
        <taxon>rosids</taxon>
        <taxon>fabids</taxon>
        <taxon>Fagales</taxon>
        <taxon>Fagaceae</taxon>
        <taxon>Fagus</taxon>
    </lineage>
</organism>
<dbReference type="Pfam" id="PF13456">
    <property type="entry name" value="RVT_3"/>
    <property type="match status" value="1"/>
</dbReference>
<dbReference type="InterPro" id="IPR025836">
    <property type="entry name" value="Zn_knuckle_CX2CX4HX4C"/>
</dbReference>
<feature type="domain" description="CCHC-type" evidence="3">
    <location>
        <begin position="214"/>
        <end position="227"/>
    </location>
</feature>
<gene>
    <name evidence="4" type="ORF">FSB_LOCUS59443</name>
</gene>
<dbReference type="SUPFAM" id="SSF56219">
    <property type="entry name" value="DNase I-like"/>
    <property type="match status" value="1"/>
</dbReference>
<reference evidence="4" key="1">
    <citation type="submission" date="2018-02" db="EMBL/GenBank/DDBJ databases">
        <authorList>
            <person name="Cohen D.B."/>
            <person name="Kent A.D."/>
        </authorList>
    </citation>
    <scope>NUCLEOTIDE SEQUENCE</scope>
</reference>
<dbReference type="InterPro" id="IPR001878">
    <property type="entry name" value="Znf_CCHC"/>
</dbReference>
<protein>
    <recommendedName>
        <fullName evidence="3">CCHC-type domain-containing protein</fullName>
    </recommendedName>
</protein>
<dbReference type="Gene3D" id="3.60.10.10">
    <property type="entry name" value="Endonuclease/exonuclease/phosphatase"/>
    <property type="match status" value="1"/>
</dbReference>
<dbReference type="GO" id="GO:0004523">
    <property type="term" value="F:RNA-DNA hybrid ribonuclease activity"/>
    <property type="evidence" value="ECO:0007669"/>
    <property type="project" value="InterPro"/>
</dbReference>
<feature type="compositionally biased region" description="Pro residues" evidence="2">
    <location>
        <begin position="389"/>
        <end position="404"/>
    </location>
</feature>
<proteinExistence type="predicted"/>